<evidence type="ECO:0000313" key="3">
    <source>
        <dbReference type="Proteomes" id="UP000724874"/>
    </source>
</evidence>
<dbReference type="Proteomes" id="UP000724874">
    <property type="component" value="Unassembled WGS sequence"/>
</dbReference>
<reference evidence="2" key="1">
    <citation type="submission" date="2020-11" db="EMBL/GenBank/DDBJ databases">
        <authorList>
            <consortium name="DOE Joint Genome Institute"/>
            <person name="Ahrendt S."/>
            <person name="Riley R."/>
            <person name="Andreopoulos W."/>
            <person name="LaButti K."/>
            <person name="Pangilinan J."/>
            <person name="Ruiz-duenas F.J."/>
            <person name="Barrasa J.M."/>
            <person name="Sanchez-Garcia M."/>
            <person name="Camarero S."/>
            <person name="Miyauchi S."/>
            <person name="Serrano A."/>
            <person name="Linde D."/>
            <person name="Babiker R."/>
            <person name="Drula E."/>
            <person name="Ayuso-Fernandez I."/>
            <person name="Pacheco R."/>
            <person name="Padilla G."/>
            <person name="Ferreira P."/>
            <person name="Barriuso J."/>
            <person name="Kellner H."/>
            <person name="Castanera R."/>
            <person name="Alfaro M."/>
            <person name="Ramirez L."/>
            <person name="Pisabarro A.G."/>
            <person name="Kuo A."/>
            <person name="Tritt A."/>
            <person name="Lipzen A."/>
            <person name="He G."/>
            <person name="Yan M."/>
            <person name="Ng V."/>
            <person name="Cullen D."/>
            <person name="Martin F."/>
            <person name="Rosso M.-N."/>
            <person name="Henrissat B."/>
            <person name="Hibbett D."/>
            <person name="Martinez A.T."/>
            <person name="Grigoriev I.V."/>
        </authorList>
    </citation>
    <scope>NUCLEOTIDE SEQUENCE</scope>
    <source>
        <strain evidence="2">AH 44721</strain>
    </source>
</reference>
<proteinExistence type="predicted"/>
<evidence type="ECO:0000313" key="2">
    <source>
        <dbReference type="EMBL" id="KAF8872101.1"/>
    </source>
</evidence>
<feature type="compositionally biased region" description="Basic and acidic residues" evidence="1">
    <location>
        <begin position="15"/>
        <end position="45"/>
    </location>
</feature>
<dbReference type="EMBL" id="JADNYJ010000279">
    <property type="protein sequence ID" value="KAF8872101.1"/>
    <property type="molecule type" value="Genomic_DNA"/>
</dbReference>
<accession>A0A9P5TGH8</accession>
<name>A0A9P5TGH8_GYMJU</name>
<keyword evidence="3" id="KW-1185">Reference proteome</keyword>
<gene>
    <name evidence="2" type="ORF">CPB84DRAFT_1753727</name>
</gene>
<dbReference type="AlphaFoldDB" id="A0A9P5TGH8"/>
<sequence length="164" mass="18725">MSRFHNDVQGEQAMDVDKEDKQSERNGLRSKEGKEERRDRSEGITREPALLETIRLSSLLSRLSSPVDSTLSYLHQEQMLRSEDEEEEGKIIDYEDSNMALAHYDPSMATQIDLLGTLRAPPINVLSRISEGNQTHYLCIWSLGAFFTWQDVISWINLLLGLLG</sequence>
<protein>
    <submittedName>
        <fullName evidence="2">Uncharacterized protein</fullName>
    </submittedName>
</protein>
<evidence type="ECO:0000256" key="1">
    <source>
        <dbReference type="SAM" id="MobiDB-lite"/>
    </source>
</evidence>
<organism evidence="2 3">
    <name type="scientific">Gymnopilus junonius</name>
    <name type="common">Spectacular rustgill mushroom</name>
    <name type="synonym">Gymnopilus spectabilis subsp. junonius</name>
    <dbReference type="NCBI Taxonomy" id="109634"/>
    <lineage>
        <taxon>Eukaryota</taxon>
        <taxon>Fungi</taxon>
        <taxon>Dikarya</taxon>
        <taxon>Basidiomycota</taxon>
        <taxon>Agaricomycotina</taxon>
        <taxon>Agaricomycetes</taxon>
        <taxon>Agaricomycetidae</taxon>
        <taxon>Agaricales</taxon>
        <taxon>Agaricineae</taxon>
        <taxon>Hymenogastraceae</taxon>
        <taxon>Gymnopilus</taxon>
    </lineage>
</organism>
<feature type="region of interest" description="Disordered" evidence="1">
    <location>
        <begin position="1"/>
        <end position="47"/>
    </location>
</feature>
<comment type="caution">
    <text evidence="2">The sequence shown here is derived from an EMBL/GenBank/DDBJ whole genome shotgun (WGS) entry which is preliminary data.</text>
</comment>